<dbReference type="RefSeq" id="WP_169525488.1">
    <property type="nucleotide sequence ID" value="NZ_JAAMPU010000091.1"/>
</dbReference>
<dbReference type="AlphaFoldDB" id="A0A972JGY8"/>
<evidence type="ECO:0000313" key="2">
    <source>
        <dbReference type="Proteomes" id="UP000712080"/>
    </source>
</evidence>
<comment type="caution">
    <text evidence="1">The sequence shown here is derived from an EMBL/GenBank/DDBJ whole genome shotgun (WGS) entry which is preliminary data.</text>
</comment>
<reference evidence="1" key="1">
    <citation type="submission" date="2020-02" db="EMBL/GenBank/DDBJ databases">
        <title>Flavobacterium sp. genome.</title>
        <authorList>
            <person name="Jung H.S."/>
            <person name="Baek J.H."/>
            <person name="Jeon C.O."/>
        </authorList>
    </citation>
    <scope>NUCLEOTIDE SEQUENCE</scope>
    <source>
        <strain evidence="1">SE-s28</strain>
    </source>
</reference>
<gene>
    <name evidence="1" type="ORF">G6047_00835</name>
</gene>
<dbReference type="EMBL" id="JAAMPU010000091">
    <property type="protein sequence ID" value="NMH26563.1"/>
    <property type="molecule type" value="Genomic_DNA"/>
</dbReference>
<evidence type="ECO:0000313" key="1">
    <source>
        <dbReference type="EMBL" id="NMH26563.1"/>
    </source>
</evidence>
<proteinExistence type="predicted"/>
<organism evidence="1 2">
    <name type="scientific">Flavobacterium silvaticum</name>
    <dbReference type="NCBI Taxonomy" id="1852020"/>
    <lineage>
        <taxon>Bacteria</taxon>
        <taxon>Pseudomonadati</taxon>
        <taxon>Bacteroidota</taxon>
        <taxon>Flavobacteriia</taxon>
        <taxon>Flavobacteriales</taxon>
        <taxon>Flavobacteriaceae</taxon>
        <taxon>Flavobacterium</taxon>
    </lineage>
</organism>
<sequence>MTAEIGILNKTSVVLAADSAATISSHRKVFNTANKLFPLSNYEPVGLMIYNNSNWMGIPLEIIVKSYTKTLQDKSFPALLEYRDDFLKFVKENFKRFINSDQIHELISFRLYDLLETLSETFKQIIDENAELWKDFTPDQFTYESELEFSKMLDMYSKITDDILPEFSSYKLEEFKLEFKKTIDKILPGFYVKNKVSRKSKYTQKIYKVLFNELTCKFSDDEDFTGIVIAGYGTDEIFPSICDIRLGEILDNKLRFDFSMTDSISINESAIVCPFAQRDMVDTFFLGINPQISEELGTILIEELENSMKSFSKKYPEFSKDELKIHFGKIFENYSKRLRNYCVKNHINPIIKSVGYLRKEDLVELAESVINITSIKRKTNSDIQSVGGPIDIAVITKHEGFIWIKRKDSINKDINSAFFNREFKKY</sequence>
<protein>
    <submittedName>
        <fullName evidence="1">Uncharacterized protein</fullName>
    </submittedName>
</protein>
<name>A0A972JGY8_9FLAO</name>
<dbReference type="Proteomes" id="UP000712080">
    <property type="component" value="Unassembled WGS sequence"/>
</dbReference>
<keyword evidence="2" id="KW-1185">Reference proteome</keyword>
<accession>A0A972JGY8</accession>